<sequence length="110" mass="11817">MAVQFLPIIKAIAPYLAQVATAAIPAFTFKPAAAKSDPVVERQIEELQAAATQNAQSIHVLAEKIQQAMQDIENAVEEAKKQVAAYKIILLVSLGLSAVSLSICVYLLVR</sequence>
<dbReference type="KEGG" id="sniv:SFSGTM_30710"/>
<feature type="coiled-coil region" evidence="1">
    <location>
        <begin position="58"/>
        <end position="89"/>
    </location>
</feature>
<proteinExistence type="predicted"/>
<evidence type="ECO:0000256" key="1">
    <source>
        <dbReference type="SAM" id="Coils"/>
    </source>
</evidence>
<keyword evidence="2" id="KW-1133">Transmembrane helix</keyword>
<name>A0A809SB00_9PROT</name>
<organism evidence="3 4">
    <name type="scientific">Sulfuriferula nivalis</name>
    <dbReference type="NCBI Taxonomy" id="2675298"/>
    <lineage>
        <taxon>Bacteria</taxon>
        <taxon>Pseudomonadati</taxon>
        <taxon>Pseudomonadota</taxon>
        <taxon>Betaproteobacteria</taxon>
        <taxon>Nitrosomonadales</taxon>
        <taxon>Sulfuricellaceae</taxon>
        <taxon>Sulfuriferula</taxon>
    </lineage>
</organism>
<dbReference type="RefSeq" id="WP_162086004.1">
    <property type="nucleotide sequence ID" value="NZ_AP021881.1"/>
</dbReference>
<reference evidence="4" key="1">
    <citation type="submission" date="2019-11" db="EMBL/GenBank/DDBJ databases">
        <title>Isolation and characterization of a novel species in the genus Sulfuriferula.</title>
        <authorList>
            <person name="Mochizuki J."/>
            <person name="Kojima H."/>
            <person name="Fukui M."/>
        </authorList>
    </citation>
    <scope>NUCLEOTIDE SEQUENCE [LARGE SCALE GENOMIC DNA]</scope>
    <source>
        <strain evidence="4">SGTM</strain>
    </source>
</reference>
<feature type="transmembrane region" description="Helical" evidence="2">
    <location>
        <begin position="88"/>
        <end position="109"/>
    </location>
</feature>
<keyword evidence="4" id="KW-1185">Reference proteome</keyword>
<accession>A0A809SB00</accession>
<dbReference type="EMBL" id="AP021881">
    <property type="protein sequence ID" value="BBP02363.1"/>
    <property type="molecule type" value="Genomic_DNA"/>
</dbReference>
<keyword evidence="2" id="KW-0812">Transmembrane</keyword>
<evidence type="ECO:0000313" key="3">
    <source>
        <dbReference type="EMBL" id="BBP02363.1"/>
    </source>
</evidence>
<dbReference type="Proteomes" id="UP000463939">
    <property type="component" value="Chromosome"/>
</dbReference>
<gene>
    <name evidence="3" type="ORF">SFSGTM_30710</name>
</gene>
<dbReference type="AlphaFoldDB" id="A0A809SB00"/>
<keyword evidence="2" id="KW-0472">Membrane</keyword>
<keyword evidence="1" id="KW-0175">Coiled coil</keyword>
<evidence type="ECO:0000313" key="4">
    <source>
        <dbReference type="Proteomes" id="UP000463939"/>
    </source>
</evidence>
<protein>
    <submittedName>
        <fullName evidence="3">Uncharacterized protein</fullName>
    </submittedName>
</protein>
<evidence type="ECO:0000256" key="2">
    <source>
        <dbReference type="SAM" id="Phobius"/>
    </source>
</evidence>